<sequence>MTTPDPITIRARELFIAAQPRGLVVERAARNGAYDGGSYIRDYMDEARRQIEAEAKGGRGK</sequence>
<comment type="caution">
    <text evidence="1">The sequence shown here is derived from an EMBL/GenBank/DDBJ whole genome shotgun (WGS) entry which is preliminary data.</text>
</comment>
<dbReference type="EMBL" id="JAAAPO010000005">
    <property type="protein sequence ID" value="NBC37324.1"/>
    <property type="molecule type" value="Genomic_DNA"/>
</dbReference>
<reference evidence="2" key="1">
    <citation type="submission" date="2020-01" db="EMBL/GenBank/DDBJ databases">
        <title>Sphingomonas sp. strain CSW-10.</title>
        <authorList>
            <person name="Chen W.-M."/>
        </authorList>
    </citation>
    <scope>NUCLEOTIDE SEQUENCE [LARGE SCALE GENOMIC DNA]</scope>
    <source>
        <strain evidence="2">FSY-8</strain>
    </source>
</reference>
<protein>
    <recommendedName>
        <fullName evidence="3">Antitoxin ParD1/3/4</fullName>
    </recommendedName>
</protein>
<gene>
    <name evidence="1" type="ORF">GTZ99_12265</name>
</gene>
<evidence type="ECO:0000313" key="1">
    <source>
        <dbReference type="EMBL" id="NBC37324.1"/>
    </source>
</evidence>
<proteinExistence type="predicted"/>
<accession>A0ABW9XFP9</accession>
<evidence type="ECO:0000313" key="2">
    <source>
        <dbReference type="Proteomes" id="UP000753724"/>
    </source>
</evidence>
<evidence type="ECO:0008006" key="3">
    <source>
        <dbReference type="Google" id="ProtNLM"/>
    </source>
</evidence>
<keyword evidence="2" id="KW-1185">Reference proteome</keyword>
<organism evidence="1 2">
    <name type="scientific">Novosphingobium ovatum</name>
    <dbReference type="NCBI Taxonomy" id="1908523"/>
    <lineage>
        <taxon>Bacteria</taxon>
        <taxon>Pseudomonadati</taxon>
        <taxon>Pseudomonadota</taxon>
        <taxon>Alphaproteobacteria</taxon>
        <taxon>Sphingomonadales</taxon>
        <taxon>Sphingomonadaceae</taxon>
        <taxon>Novosphingobium</taxon>
    </lineage>
</organism>
<dbReference type="RefSeq" id="WP_161719298.1">
    <property type="nucleotide sequence ID" value="NZ_JAAAPO010000005.1"/>
</dbReference>
<dbReference type="Proteomes" id="UP000753724">
    <property type="component" value="Unassembled WGS sequence"/>
</dbReference>
<name>A0ABW9XFP9_9SPHN</name>